<gene>
    <name evidence="2" type="ORF">IPN02_15150</name>
</gene>
<comment type="caution">
    <text evidence="2">The sequence shown here is derived from an EMBL/GenBank/DDBJ whole genome shotgun (WGS) entry which is preliminary data.</text>
</comment>
<name>A0A936TFU7_9ACTN</name>
<evidence type="ECO:0000259" key="1">
    <source>
        <dbReference type="Pfam" id="PF21948"/>
    </source>
</evidence>
<feature type="domain" description="BPL/LPL catalytic" evidence="1">
    <location>
        <begin position="39"/>
        <end position="171"/>
    </location>
</feature>
<proteinExistence type="predicted"/>
<accession>A0A936TFU7</accession>
<dbReference type="Pfam" id="PF21948">
    <property type="entry name" value="LplA-B_cat"/>
    <property type="match status" value="1"/>
</dbReference>
<dbReference type="Gene3D" id="3.30.930.10">
    <property type="entry name" value="Bira Bifunctional Protein, Domain 2"/>
    <property type="match status" value="1"/>
</dbReference>
<reference evidence="2 3" key="1">
    <citation type="submission" date="2020-10" db="EMBL/GenBank/DDBJ databases">
        <title>Connecting structure to function with the recovery of over 1000 high-quality activated sludge metagenome-assembled genomes encoding full-length rRNA genes using long-read sequencing.</title>
        <authorList>
            <person name="Singleton C.M."/>
            <person name="Petriglieri F."/>
            <person name="Kristensen J.M."/>
            <person name="Kirkegaard R.H."/>
            <person name="Michaelsen T.Y."/>
            <person name="Andersen M.H."/>
            <person name="Karst S.M."/>
            <person name="Dueholm M.S."/>
            <person name="Nielsen P.H."/>
            <person name="Albertsen M."/>
        </authorList>
    </citation>
    <scope>NUCLEOTIDE SEQUENCE [LARGE SCALE GENOMIC DNA]</scope>
    <source>
        <strain evidence="2">Lyne_18-Q3-R50-59_MAXAC.006</strain>
    </source>
</reference>
<dbReference type="InterPro" id="IPR045864">
    <property type="entry name" value="aa-tRNA-synth_II/BPL/LPL"/>
</dbReference>
<sequence>MSAGAAAFHEWIGSAGEFHGRDLPTPAPGSLDVWAVNPTEATIVAGSTQRHALDEARAEAAGLATARRRSGGGVVVVEPVHTVWIDVVVARGDERVSDDVGRSFDWIGGVLAAAMRSGGVEVAAHRGTGTWDPLGRLVCFAGVGPGESLDPQGRKVVGLSQRRTREQVRFQTVAYRQVPVEATLAALRDDQFPGDQFSGGRAAAVAELARRTAPLGTDRAVRWWQHHVADALVQASAVMT</sequence>
<dbReference type="AlphaFoldDB" id="A0A936TFU7"/>
<dbReference type="Proteomes" id="UP000727993">
    <property type="component" value="Unassembled WGS sequence"/>
</dbReference>
<dbReference type="InterPro" id="IPR004143">
    <property type="entry name" value="BPL_LPL_catalytic"/>
</dbReference>
<evidence type="ECO:0000313" key="2">
    <source>
        <dbReference type="EMBL" id="MBK9298139.1"/>
    </source>
</evidence>
<dbReference type="EMBL" id="JADJZA010000008">
    <property type="protein sequence ID" value="MBK9298139.1"/>
    <property type="molecule type" value="Genomic_DNA"/>
</dbReference>
<organism evidence="2 3">
    <name type="scientific">Candidatus Neomicrothrix subdominans</name>
    <dbReference type="NCBI Taxonomy" id="2954438"/>
    <lineage>
        <taxon>Bacteria</taxon>
        <taxon>Bacillati</taxon>
        <taxon>Actinomycetota</taxon>
        <taxon>Acidimicrobiia</taxon>
        <taxon>Acidimicrobiales</taxon>
        <taxon>Microthrixaceae</taxon>
        <taxon>Candidatus Neomicrothrix</taxon>
    </lineage>
</organism>
<protein>
    <recommendedName>
        <fullName evidence="1">BPL/LPL catalytic domain-containing protein</fullName>
    </recommendedName>
</protein>
<evidence type="ECO:0000313" key="3">
    <source>
        <dbReference type="Proteomes" id="UP000727993"/>
    </source>
</evidence>
<dbReference type="SUPFAM" id="SSF55681">
    <property type="entry name" value="Class II aaRS and biotin synthetases"/>
    <property type="match status" value="1"/>
</dbReference>